<dbReference type="AlphaFoldDB" id="W4QF95"/>
<feature type="domain" description="DUF58" evidence="1">
    <location>
        <begin position="180"/>
        <end position="223"/>
    </location>
</feature>
<dbReference type="RefSeq" id="WP_235715673.1">
    <property type="nucleotide sequence ID" value="NZ_BAUU01000012.1"/>
</dbReference>
<dbReference type="PANTHER" id="PTHR34351:SF2">
    <property type="entry name" value="DUF58 DOMAIN-CONTAINING PROTEIN"/>
    <property type="match status" value="1"/>
</dbReference>
<comment type="caution">
    <text evidence="2">The sequence shown here is derived from an EMBL/GenBank/DDBJ whole genome shotgun (WGS) entry which is preliminary data.</text>
</comment>
<name>W4QF95_9BACI</name>
<dbReference type="STRING" id="1236971.JCM9152_2009"/>
<evidence type="ECO:0000313" key="3">
    <source>
        <dbReference type="Proteomes" id="UP000018895"/>
    </source>
</evidence>
<evidence type="ECO:0000259" key="1">
    <source>
        <dbReference type="Pfam" id="PF01882"/>
    </source>
</evidence>
<dbReference type="EMBL" id="BAUU01000012">
    <property type="protein sequence ID" value="GAE30597.1"/>
    <property type="molecule type" value="Genomic_DNA"/>
</dbReference>
<reference evidence="2" key="1">
    <citation type="journal article" date="2014" name="Genome Announc.">
        <title>Draft Genome Sequences of Three Alkaliphilic Bacillus Strains, Bacillus wakoensis JCM 9140T, Bacillus akibai JCM 9157T, and Bacillus hemicellulosilyticus JCM 9152T.</title>
        <authorList>
            <person name="Yuki M."/>
            <person name="Oshima K."/>
            <person name="Suda W."/>
            <person name="Oshida Y."/>
            <person name="Kitamura K."/>
            <person name="Iida T."/>
            <person name="Hattori M."/>
            <person name="Ohkuma M."/>
        </authorList>
    </citation>
    <scope>NUCLEOTIDE SEQUENCE [LARGE SCALE GENOMIC DNA]</scope>
    <source>
        <strain evidence="2">JCM 9152</strain>
    </source>
</reference>
<evidence type="ECO:0000313" key="2">
    <source>
        <dbReference type="EMBL" id="GAE30597.1"/>
    </source>
</evidence>
<protein>
    <recommendedName>
        <fullName evidence="1">DUF58 domain-containing protein</fullName>
    </recommendedName>
</protein>
<proteinExistence type="predicted"/>
<accession>W4QF95</accession>
<sequence>MSIAWLIFLTLAFFFLQGVVYVKWGLRNIEYNRKFSQTTAYVGEEIEMIDEIANKKLIPVPWVRLESKINANLVFGQVEGAHRGDMHRTLFSLMPFQKIKRRQKVLCAKRGYYQFETVSMSTGDAVGFDETFQTVHSTASITVFPEIIKKEDIPLPSQSWLGELIVKRWIIEDPFLVAGVREYSSGDPMHTINWKATARTGSMQVNKYDYTADHHLMIYVNFDQTEDKWRPIVHEDLLEKALSYAAR</sequence>
<dbReference type="Pfam" id="PF01882">
    <property type="entry name" value="DUF58"/>
    <property type="match status" value="1"/>
</dbReference>
<keyword evidence="3" id="KW-1185">Reference proteome</keyword>
<organism evidence="2 3">
    <name type="scientific">Halalkalibacter hemicellulosilyticusJCM 9152</name>
    <dbReference type="NCBI Taxonomy" id="1236971"/>
    <lineage>
        <taxon>Bacteria</taxon>
        <taxon>Bacillati</taxon>
        <taxon>Bacillota</taxon>
        <taxon>Bacilli</taxon>
        <taxon>Bacillales</taxon>
        <taxon>Bacillaceae</taxon>
        <taxon>Halalkalibacter</taxon>
    </lineage>
</organism>
<dbReference type="InterPro" id="IPR002881">
    <property type="entry name" value="DUF58"/>
</dbReference>
<dbReference type="Proteomes" id="UP000018895">
    <property type="component" value="Unassembled WGS sequence"/>
</dbReference>
<gene>
    <name evidence="2" type="ORF">JCM9152_2009</name>
</gene>
<dbReference type="PANTHER" id="PTHR34351">
    <property type="entry name" value="SLR1927 PROTEIN-RELATED"/>
    <property type="match status" value="1"/>
</dbReference>